<keyword evidence="2" id="KW-0645">Protease</keyword>
<dbReference type="SMART" id="SM00020">
    <property type="entry name" value="Tryp_SPc"/>
    <property type="match status" value="1"/>
</dbReference>
<accession>A0A834VA19</accession>
<evidence type="ECO:0000313" key="4">
    <source>
        <dbReference type="EMBL" id="KAF7489001.1"/>
    </source>
</evidence>
<dbReference type="EMBL" id="WVUK01000065">
    <property type="protein sequence ID" value="KAF7489001.1"/>
    <property type="molecule type" value="Genomic_DNA"/>
</dbReference>
<dbReference type="Proteomes" id="UP000070412">
    <property type="component" value="Unassembled WGS sequence"/>
</dbReference>
<keyword evidence="2" id="KW-0720">Serine protease</keyword>
<dbReference type="GO" id="GO:0004252">
    <property type="term" value="F:serine-type endopeptidase activity"/>
    <property type="evidence" value="ECO:0007669"/>
    <property type="project" value="InterPro"/>
</dbReference>
<dbReference type="AlphaFoldDB" id="A0A834VA19"/>
<dbReference type="PROSITE" id="PS50240">
    <property type="entry name" value="TRYPSIN_DOM"/>
    <property type="match status" value="1"/>
</dbReference>
<reference evidence="5" key="3">
    <citation type="submission" date="2022-06" db="UniProtKB">
        <authorList>
            <consortium name="EnsemblMetazoa"/>
        </authorList>
    </citation>
    <scope>IDENTIFICATION</scope>
</reference>
<dbReference type="PROSITE" id="PS00134">
    <property type="entry name" value="TRYPSIN_HIS"/>
    <property type="match status" value="1"/>
</dbReference>
<dbReference type="InterPro" id="IPR043504">
    <property type="entry name" value="Peptidase_S1_PA_chymotrypsin"/>
</dbReference>
<dbReference type="OrthoDB" id="10051896at2759"/>
<dbReference type="InterPro" id="IPR018114">
    <property type="entry name" value="TRYPSIN_HIS"/>
</dbReference>
<dbReference type="PROSITE" id="PS00135">
    <property type="entry name" value="TRYPSIN_SER"/>
    <property type="match status" value="1"/>
</dbReference>
<dbReference type="Gene3D" id="2.40.10.10">
    <property type="entry name" value="Trypsin-like serine proteases"/>
    <property type="match status" value="3"/>
</dbReference>
<dbReference type="PRINTS" id="PR00722">
    <property type="entry name" value="CHYMOTRYPSIN"/>
</dbReference>
<keyword evidence="1" id="KW-1015">Disulfide bond</keyword>
<evidence type="ECO:0000259" key="3">
    <source>
        <dbReference type="PROSITE" id="PS50240"/>
    </source>
</evidence>
<reference evidence="6" key="1">
    <citation type="journal article" date="2020" name="PLoS Negl. Trop. Dis.">
        <title>High-quality nuclear genome for Sarcoptes scabiei-A critical resource for a neglected parasite.</title>
        <authorList>
            <person name="Korhonen P.K."/>
            <person name="Gasser R.B."/>
            <person name="Ma G."/>
            <person name="Wang T."/>
            <person name="Stroehlein A.J."/>
            <person name="Young N.D."/>
            <person name="Ang C.S."/>
            <person name="Fernando D.D."/>
            <person name="Lu H.C."/>
            <person name="Taylor S."/>
            <person name="Reynolds S.L."/>
            <person name="Mofiz E."/>
            <person name="Najaraj S.H."/>
            <person name="Gowda H."/>
            <person name="Madugundu A."/>
            <person name="Renuse S."/>
            <person name="Holt D."/>
            <person name="Pandey A."/>
            <person name="Papenfuss A.T."/>
            <person name="Fischer K."/>
        </authorList>
    </citation>
    <scope>NUCLEOTIDE SEQUENCE [LARGE SCALE GENOMIC DNA]</scope>
</reference>
<sequence>MNSFESRSLRCLTFSILFLIYCIFISSKFQTINAADDEKNNSAASNSNDSTKLPNECGTFTKFFPPKTSKDNKGNNRKSKVIGGRDALIEEFPWHASLQKFRVILPLPLPDWRHVCGASIVNNFWLITAAHCVDGLINSWFPGQLRIVAEWNPRKAQNDIALIKVSKPLEFNSRVRPICLPSSIAYELNAGQSVSVAGYGYTTDNIILNFLPDSLKAVEVPVVGMQNCRQTYNSSRIPITDRMICAGITTDGRCSGAMRGDSGSALVSYQNNRAIHSGIVSFSLPCRFFGTPDVYTRTSPYLDWIKSTIKNH</sequence>
<dbReference type="SUPFAM" id="SSF50494">
    <property type="entry name" value="Trypsin-like serine proteases"/>
    <property type="match status" value="1"/>
</dbReference>
<dbReference type="InterPro" id="IPR001314">
    <property type="entry name" value="Peptidase_S1A"/>
</dbReference>
<keyword evidence="6" id="KW-1185">Reference proteome</keyword>
<feature type="domain" description="Peptidase S1" evidence="3">
    <location>
        <begin position="81"/>
        <end position="310"/>
    </location>
</feature>
<dbReference type="CDD" id="cd00190">
    <property type="entry name" value="Tryp_SPc"/>
    <property type="match status" value="1"/>
</dbReference>
<evidence type="ECO:0000313" key="6">
    <source>
        <dbReference type="Proteomes" id="UP000070412"/>
    </source>
</evidence>
<gene>
    <name evidence="4" type="ORF">SSS_9029</name>
</gene>
<evidence type="ECO:0000256" key="1">
    <source>
        <dbReference type="ARBA" id="ARBA00023157"/>
    </source>
</evidence>
<evidence type="ECO:0000256" key="2">
    <source>
        <dbReference type="RuleBase" id="RU363034"/>
    </source>
</evidence>
<dbReference type="EnsemblMetazoa" id="SSS_9029s_mrna">
    <property type="protein sequence ID" value="KAF7489001.1"/>
    <property type="gene ID" value="SSS_9029"/>
</dbReference>
<dbReference type="GO" id="GO:0006508">
    <property type="term" value="P:proteolysis"/>
    <property type="evidence" value="ECO:0007669"/>
    <property type="project" value="UniProtKB-KW"/>
</dbReference>
<reference evidence="4" key="2">
    <citation type="submission" date="2020-01" db="EMBL/GenBank/DDBJ databases">
        <authorList>
            <person name="Korhonen P.K.K."/>
            <person name="Guangxu M.G."/>
            <person name="Wang T.W."/>
            <person name="Stroehlein A.J.S."/>
            <person name="Young N.D."/>
            <person name="Ang C.-S.A."/>
            <person name="Fernando D.W.F."/>
            <person name="Lu H.L."/>
            <person name="Taylor S.T."/>
            <person name="Ehtesham M.E.M."/>
            <person name="Najaraj S.H.N."/>
            <person name="Harsha G.H.G."/>
            <person name="Madugundu A.M."/>
            <person name="Renuse S.R."/>
            <person name="Holt D.H."/>
            <person name="Pandey A.P."/>
            <person name="Papenfuss A.P."/>
            <person name="Gasser R.B.G."/>
            <person name="Fischer K.F."/>
        </authorList>
    </citation>
    <scope>NUCLEOTIDE SEQUENCE</scope>
    <source>
        <strain evidence="4">SSS_KF_BRIS2020</strain>
    </source>
</reference>
<evidence type="ECO:0000313" key="5">
    <source>
        <dbReference type="EnsemblMetazoa" id="KAF7489001.1"/>
    </source>
</evidence>
<proteinExistence type="predicted"/>
<organism evidence="4">
    <name type="scientific">Sarcoptes scabiei</name>
    <name type="common">Itch mite</name>
    <name type="synonym">Acarus scabiei</name>
    <dbReference type="NCBI Taxonomy" id="52283"/>
    <lineage>
        <taxon>Eukaryota</taxon>
        <taxon>Metazoa</taxon>
        <taxon>Ecdysozoa</taxon>
        <taxon>Arthropoda</taxon>
        <taxon>Chelicerata</taxon>
        <taxon>Arachnida</taxon>
        <taxon>Acari</taxon>
        <taxon>Acariformes</taxon>
        <taxon>Sarcoptiformes</taxon>
        <taxon>Astigmata</taxon>
        <taxon>Psoroptidia</taxon>
        <taxon>Sarcoptoidea</taxon>
        <taxon>Sarcoptidae</taxon>
        <taxon>Sarcoptinae</taxon>
        <taxon>Sarcoptes</taxon>
    </lineage>
</organism>
<name>A0A834VA19_SARSC</name>
<dbReference type="Pfam" id="PF00089">
    <property type="entry name" value="Trypsin"/>
    <property type="match status" value="1"/>
</dbReference>
<dbReference type="InterPro" id="IPR009003">
    <property type="entry name" value="Peptidase_S1_PA"/>
</dbReference>
<dbReference type="PANTHER" id="PTHR24252:SF18">
    <property type="entry name" value="OVOCHYMASE 1"/>
    <property type="match status" value="1"/>
</dbReference>
<keyword evidence="2" id="KW-0378">Hydrolase</keyword>
<dbReference type="PANTHER" id="PTHR24252">
    <property type="entry name" value="ACROSIN-RELATED"/>
    <property type="match status" value="1"/>
</dbReference>
<dbReference type="InterPro" id="IPR033116">
    <property type="entry name" value="TRYPSIN_SER"/>
</dbReference>
<dbReference type="InterPro" id="IPR001254">
    <property type="entry name" value="Trypsin_dom"/>
</dbReference>
<protein>
    <submittedName>
        <fullName evidence="4">Mite allergen Der p 3</fullName>
    </submittedName>
</protein>